<keyword evidence="5" id="KW-1185">Reference proteome</keyword>
<dbReference type="Gene3D" id="3.10.129.10">
    <property type="entry name" value="Hotdog Thioesterase"/>
    <property type="match status" value="1"/>
</dbReference>
<dbReference type="InterPro" id="IPR039298">
    <property type="entry name" value="ACOT13"/>
</dbReference>
<dbReference type="EMBL" id="JAUZQE010000030">
    <property type="protein sequence ID" value="MDR4126632.1"/>
    <property type="molecule type" value="Genomic_DNA"/>
</dbReference>
<organism evidence="4 5">
    <name type="scientific">Yanghanlia caeni</name>
    <dbReference type="NCBI Taxonomy" id="3064283"/>
    <lineage>
        <taxon>Bacteria</taxon>
        <taxon>Pseudomonadati</taxon>
        <taxon>Pseudomonadota</taxon>
        <taxon>Betaproteobacteria</taxon>
        <taxon>Burkholderiales</taxon>
        <taxon>Alcaligenaceae</taxon>
        <taxon>Yanghanlia</taxon>
    </lineage>
</organism>
<evidence type="ECO:0000256" key="1">
    <source>
        <dbReference type="ARBA" id="ARBA00008324"/>
    </source>
</evidence>
<dbReference type="InterPro" id="IPR006683">
    <property type="entry name" value="Thioestr_dom"/>
</dbReference>
<dbReference type="SUPFAM" id="SSF54637">
    <property type="entry name" value="Thioesterase/thiol ester dehydrase-isomerase"/>
    <property type="match status" value="1"/>
</dbReference>
<dbReference type="InterPro" id="IPR003736">
    <property type="entry name" value="PAAI_dom"/>
</dbReference>
<dbReference type="CDD" id="cd03443">
    <property type="entry name" value="PaaI_thioesterase"/>
    <property type="match status" value="1"/>
</dbReference>
<dbReference type="Proteomes" id="UP001232156">
    <property type="component" value="Unassembled WGS sequence"/>
</dbReference>
<accession>A0ABU1D875</accession>
<dbReference type="PANTHER" id="PTHR21660">
    <property type="entry name" value="THIOESTERASE SUPERFAMILY MEMBER-RELATED"/>
    <property type="match status" value="1"/>
</dbReference>
<comment type="similarity">
    <text evidence="1">Belongs to the thioesterase PaaI family.</text>
</comment>
<feature type="domain" description="Thioesterase" evidence="3">
    <location>
        <begin position="51"/>
        <end position="126"/>
    </location>
</feature>
<evidence type="ECO:0000313" key="5">
    <source>
        <dbReference type="Proteomes" id="UP001232156"/>
    </source>
</evidence>
<keyword evidence="2 4" id="KW-0378">Hydrolase</keyword>
<dbReference type="InterPro" id="IPR029069">
    <property type="entry name" value="HotDog_dom_sf"/>
</dbReference>
<evidence type="ECO:0000259" key="3">
    <source>
        <dbReference type="Pfam" id="PF03061"/>
    </source>
</evidence>
<evidence type="ECO:0000313" key="4">
    <source>
        <dbReference type="EMBL" id="MDR4126632.1"/>
    </source>
</evidence>
<dbReference type="GO" id="GO:0016787">
    <property type="term" value="F:hydrolase activity"/>
    <property type="evidence" value="ECO:0007669"/>
    <property type="project" value="UniProtKB-KW"/>
</dbReference>
<dbReference type="Pfam" id="PF03061">
    <property type="entry name" value="4HBT"/>
    <property type="match status" value="1"/>
</dbReference>
<protein>
    <submittedName>
        <fullName evidence="4">PaaI family thioesterase</fullName>
        <ecNumber evidence="4">3.1.2.-</ecNumber>
    </submittedName>
</protein>
<comment type="caution">
    <text evidence="4">The sequence shown here is derived from an EMBL/GenBank/DDBJ whole genome shotgun (WGS) entry which is preliminary data.</text>
</comment>
<name>A0ABU1D875_9BURK</name>
<dbReference type="RefSeq" id="WP_347287353.1">
    <property type="nucleotide sequence ID" value="NZ_JAUZQE010000030.1"/>
</dbReference>
<evidence type="ECO:0000256" key="2">
    <source>
        <dbReference type="ARBA" id="ARBA00022801"/>
    </source>
</evidence>
<dbReference type="PANTHER" id="PTHR21660:SF1">
    <property type="entry name" value="ACYL-COENZYME A THIOESTERASE 13"/>
    <property type="match status" value="1"/>
</dbReference>
<dbReference type="EC" id="3.1.2.-" evidence="4"/>
<proteinExistence type="inferred from homology"/>
<dbReference type="NCBIfam" id="TIGR00369">
    <property type="entry name" value="unchar_dom_1"/>
    <property type="match status" value="1"/>
</dbReference>
<reference evidence="4 5" key="1">
    <citation type="submission" date="2023-08" db="EMBL/GenBank/DDBJ databases">
        <title>Alcaligenaceae gen. nov., a novel taxon isolated from the sludge of Yixing Pesticide Factory.</title>
        <authorList>
            <person name="Ruan L."/>
        </authorList>
    </citation>
    <scope>NUCLEOTIDE SEQUENCE [LARGE SCALE GENOMIC DNA]</scope>
    <source>
        <strain evidence="4 5">LG-2</strain>
    </source>
</reference>
<gene>
    <name evidence="4" type="ORF">Q8947_11640</name>
</gene>
<sequence length="140" mass="15590">MSEQSVPPGFAPYHRQSSFSNHTGPYYMKAQKGDDLSLSLRVEEQHLNRLKVCHGGLLMTLADNAIGDAVLHAFDEPVNSVTVSMSCEFMSPARLGDWLVAETRVNRKGQRLVFVECMVRAGERKVLRASAVMSLVRPRT</sequence>